<dbReference type="PANTHER" id="PTHR43122:SF1">
    <property type="entry name" value="IRON-SULFUR-BINDING PROTEIN"/>
    <property type="match status" value="1"/>
</dbReference>
<feature type="domain" description="4Fe-4S ferredoxin-type" evidence="4">
    <location>
        <begin position="34"/>
        <end position="63"/>
    </location>
</feature>
<gene>
    <name evidence="5" type="ordered locus">Dacet_0088</name>
</gene>
<dbReference type="Pfam" id="PF12838">
    <property type="entry name" value="Fer4_7"/>
    <property type="match status" value="1"/>
</dbReference>
<protein>
    <submittedName>
        <fullName evidence="5">4Fe-4S ferredoxin iron-sulfur binding domain protein</fullName>
    </submittedName>
</protein>
<dbReference type="HOGENOM" id="CLU_077329_0_1_0"/>
<dbReference type="STRING" id="522772.Dacet_0088"/>
<evidence type="ECO:0000313" key="5">
    <source>
        <dbReference type="EMBL" id="ADD66894.1"/>
    </source>
</evidence>
<dbReference type="OrthoDB" id="9808559at2"/>
<keyword evidence="6" id="KW-1185">Reference proteome</keyword>
<dbReference type="FunCoup" id="D4H1E6">
    <property type="interactions" value="63"/>
</dbReference>
<keyword evidence="3" id="KW-0411">Iron-sulfur</keyword>
<dbReference type="Pfam" id="PF13237">
    <property type="entry name" value="Fer4_10"/>
    <property type="match status" value="1"/>
</dbReference>
<sequence length="253" mass="28671">MPRNRFTDKLGKLLNNNPFKNFFKLNRLRPPGAVAEEMFMELCIRCARCIEVCPYDSIHRADLYEKLQIGTPYIFADKRACYLCMKCPPVCPTGALNPELVKPENVRIGIAVINQDTCLNYLYFREEEEGVSEGLAQLCNTCNNVCPFTDEAIYLDKFILPVITDKCTGCGICVEKCPTTPKSINIYPIGMPVEAEGGFFSRKQKVHGEEGAEGTAHGEELLERKQNISSFGVKPDFEYNVDLDEDKDEWQEQ</sequence>
<evidence type="ECO:0000256" key="2">
    <source>
        <dbReference type="ARBA" id="ARBA00023004"/>
    </source>
</evidence>
<dbReference type="SUPFAM" id="SSF54862">
    <property type="entry name" value="4Fe-4S ferredoxins"/>
    <property type="match status" value="1"/>
</dbReference>
<dbReference type="Gene3D" id="3.30.70.20">
    <property type="match status" value="2"/>
</dbReference>
<dbReference type="GO" id="GO:0046872">
    <property type="term" value="F:metal ion binding"/>
    <property type="evidence" value="ECO:0007669"/>
    <property type="project" value="UniProtKB-KW"/>
</dbReference>
<organism evidence="5 6">
    <name type="scientific">Denitrovibrio acetiphilus (strain DSM 12809 / NBRC 114555 / N2460)</name>
    <dbReference type="NCBI Taxonomy" id="522772"/>
    <lineage>
        <taxon>Bacteria</taxon>
        <taxon>Pseudomonadati</taxon>
        <taxon>Deferribacterota</taxon>
        <taxon>Deferribacteres</taxon>
        <taxon>Deferribacterales</taxon>
        <taxon>Geovibrionaceae</taxon>
        <taxon>Denitrovibrio</taxon>
    </lineage>
</organism>
<dbReference type="eggNOG" id="COG0437">
    <property type="taxonomic scope" value="Bacteria"/>
</dbReference>
<dbReference type="EMBL" id="CP001968">
    <property type="protein sequence ID" value="ADD66894.1"/>
    <property type="molecule type" value="Genomic_DNA"/>
</dbReference>
<dbReference type="AlphaFoldDB" id="D4H1E6"/>
<keyword evidence="2" id="KW-0408">Iron</keyword>
<name>D4H1E6_DENA2</name>
<dbReference type="KEGG" id="dap:Dacet_0088"/>
<dbReference type="PaxDb" id="522772-Dacet_0088"/>
<feature type="domain" description="4Fe-4S ferredoxin-type" evidence="4">
    <location>
        <begin position="158"/>
        <end position="189"/>
    </location>
</feature>
<reference evidence="5 6" key="1">
    <citation type="journal article" date="2010" name="Stand. Genomic Sci.">
        <title>Complete genome sequence of Denitrovibrio acetiphilus type strain (N2460).</title>
        <authorList>
            <person name="Kiss H."/>
            <person name="Lang E."/>
            <person name="Lapidus A."/>
            <person name="Copeland A."/>
            <person name="Nolan M."/>
            <person name="Glavina Del Rio T."/>
            <person name="Chen F."/>
            <person name="Lucas S."/>
            <person name="Tice H."/>
            <person name="Cheng J.F."/>
            <person name="Han C."/>
            <person name="Goodwin L."/>
            <person name="Pitluck S."/>
            <person name="Liolios K."/>
            <person name="Pati A."/>
            <person name="Ivanova N."/>
            <person name="Mavromatis K."/>
            <person name="Chen A."/>
            <person name="Palaniappan K."/>
            <person name="Land M."/>
            <person name="Hauser L."/>
            <person name="Chang Y.J."/>
            <person name="Jeffries C.D."/>
            <person name="Detter J.C."/>
            <person name="Brettin T."/>
            <person name="Spring S."/>
            <person name="Rohde M."/>
            <person name="Goker M."/>
            <person name="Woyke T."/>
            <person name="Bristow J."/>
            <person name="Eisen J.A."/>
            <person name="Markowitz V."/>
            <person name="Hugenholtz P."/>
            <person name="Kyrpides N.C."/>
            <person name="Klenk H.P."/>
        </authorList>
    </citation>
    <scope>NUCLEOTIDE SEQUENCE [LARGE SCALE GENOMIC DNA]</scope>
    <source>
        <strain evidence="6">DSM 12809 / NBRC 114555 / N2460</strain>
    </source>
</reference>
<evidence type="ECO:0000313" key="6">
    <source>
        <dbReference type="Proteomes" id="UP000002012"/>
    </source>
</evidence>
<accession>D4H1E6</accession>
<dbReference type="PROSITE" id="PS51379">
    <property type="entry name" value="4FE4S_FER_2"/>
    <property type="match status" value="3"/>
</dbReference>
<dbReference type="InterPro" id="IPR017900">
    <property type="entry name" value="4Fe4S_Fe_S_CS"/>
</dbReference>
<proteinExistence type="predicted"/>
<dbReference type="PANTHER" id="PTHR43122">
    <property type="entry name" value="FERREDOXIN SUBUNIT OF PYRUVATE:FLAVODOXIN OXIDOREDUCTASE-RELATED"/>
    <property type="match status" value="1"/>
</dbReference>
<evidence type="ECO:0000256" key="3">
    <source>
        <dbReference type="ARBA" id="ARBA00023014"/>
    </source>
</evidence>
<dbReference type="GO" id="GO:0051536">
    <property type="term" value="F:iron-sulfur cluster binding"/>
    <property type="evidence" value="ECO:0007669"/>
    <property type="project" value="UniProtKB-KW"/>
</dbReference>
<feature type="domain" description="4Fe-4S ferredoxin-type" evidence="4">
    <location>
        <begin position="72"/>
        <end position="101"/>
    </location>
</feature>
<dbReference type="RefSeq" id="WP_013009442.1">
    <property type="nucleotide sequence ID" value="NC_013943.1"/>
</dbReference>
<evidence type="ECO:0000256" key="1">
    <source>
        <dbReference type="ARBA" id="ARBA00022723"/>
    </source>
</evidence>
<dbReference type="CDD" id="cd16373">
    <property type="entry name" value="DMSOR_beta_like"/>
    <property type="match status" value="1"/>
</dbReference>
<keyword evidence="1" id="KW-0479">Metal-binding</keyword>
<dbReference type="PROSITE" id="PS00198">
    <property type="entry name" value="4FE4S_FER_1"/>
    <property type="match status" value="1"/>
</dbReference>
<dbReference type="Proteomes" id="UP000002012">
    <property type="component" value="Chromosome"/>
</dbReference>
<dbReference type="InterPro" id="IPR017896">
    <property type="entry name" value="4Fe4S_Fe-S-bd"/>
</dbReference>
<evidence type="ECO:0000259" key="4">
    <source>
        <dbReference type="PROSITE" id="PS51379"/>
    </source>
</evidence>
<dbReference type="InParanoid" id="D4H1E6"/>